<proteinExistence type="predicted"/>
<dbReference type="EMBL" id="NFZW01000025">
    <property type="protein sequence ID" value="RFA32841.1"/>
    <property type="molecule type" value="Genomic_DNA"/>
</dbReference>
<feature type="transmembrane region" description="Helical" evidence="1">
    <location>
        <begin position="120"/>
        <end position="138"/>
    </location>
</feature>
<keyword evidence="1" id="KW-0472">Membrane</keyword>
<accession>A0A3E0WL16</accession>
<name>A0A3E0WL16_9GAMM</name>
<evidence type="ECO:0000313" key="3">
    <source>
        <dbReference type="Proteomes" id="UP000256763"/>
    </source>
</evidence>
<dbReference type="PANTHER" id="PTHR31881">
    <property type="match status" value="1"/>
</dbReference>
<feature type="transmembrane region" description="Helical" evidence="1">
    <location>
        <begin position="15"/>
        <end position="34"/>
    </location>
</feature>
<reference evidence="3" key="1">
    <citation type="submission" date="2017-05" db="EMBL/GenBank/DDBJ databases">
        <authorList>
            <person name="Sharma S."/>
            <person name="Sidhu C."/>
            <person name="Pinnaka A.K."/>
        </authorList>
    </citation>
    <scope>NUCLEOTIDE SEQUENCE [LARGE SCALE GENOMIC DNA]</scope>
    <source>
        <strain evidence="3">AK93</strain>
    </source>
</reference>
<dbReference type="Pfam" id="PF04654">
    <property type="entry name" value="DUF599"/>
    <property type="match status" value="1"/>
</dbReference>
<gene>
    <name evidence="2" type="ORF">CAL65_18765</name>
</gene>
<dbReference type="AlphaFoldDB" id="A0A3E0WL16"/>
<dbReference type="RefSeq" id="WP_116303681.1">
    <property type="nucleotide sequence ID" value="NZ_NFZV01000026.1"/>
</dbReference>
<evidence type="ECO:0008006" key="4">
    <source>
        <dbReference type="Google" id="ProtNLM"/>
    </source>
</evidence>
<dbReference type="InterPro" id="IPR006747">
    <property type="entry name" value="DUF599"/>
</dbReference>
<keyword evidence="1" id="KW-1133">Transmembrane helix</keyword>
<evidence type="ECO:0000313" key="2">
    <source>
        <dbReference type="EMBL" id="RFA32841.1"/>
    </source>
</evidence>
<comment type="caution">
    <text evidence="2">The sequence shown here is derived from an EMBL/GenBank/DDBJ whole genome shotgun (WGS) entry which is preliminary data.</text>
</comment>
<dbReference type="Proteomes" id="UP000256763">
    <property type="component" value="Unassembled WGS sequence"/>
</dbReference>
<dbReference type="PANTHER" id="PTHR31881:SF6">
    <property type="entry name" value="OS09G0494600 PROTEIN"/>
    <property type="match status" value="1"/>
</dbReference>
<keyword evidence="3" id="KW-1185">Reference proteome</keyword>
<dbReference type="OrthoDB" id="8524743at2"/>
<feature type="transmembrane region" description="Helical" evidence="1">
    <location>
        <begin position="79"/>
        <end position="100"/>
    </location>
</feature>
<feature type="transmembrane region" description="Helical" evidence="1">
    <location>
        <begin position="192"/>
        <end position="220"/>
    </location>
</feature>
<protein>
    <recommendedName>
        <fullName evidence="4">DUF599 domain-containing protein</fullName>
    </recommendedName>
</protein>
<keyword evidence="1" id="KW-0812">Transmembrane</keyword>
<evidence type="ECO:0000256" key="1">
    <source>
        <dbReference type="SAM" id="Phobius"/>
    </source>
</evidence>
<organism evidence="2 3">
    <name type="scientific">Alkalilimnicola ehrlichii</name>
    <dbReference type="NCBI Taxonomy" id="351052"/>
    <lineage>
        <taxon>Bacteria</taxon>
        <taxon>Pseudomonadati</taxon>
        <taxon>Pseudomonadota</taxon>
        <taxon>Gammaproteobacteria</taxon>
        <taxon>Chromatiales</taxon>
        <taxon>Ectothiorhodospiraceae</taxon>
        <taxon>Alkalilimnicola</taxon>
    </lineage>
</organism>
<sequence length="244" mass="27351">MPGTFPFARLLELPLADLLALGFFLVAWAGYAYYTDYSKRSQDTLSAVMSHHRLRWMRNLVEQENRVADSTMIGNLMRAVSFFASTSILILGGLLALLGSLDRSYEVILALPFVADDGKLVFEVKVAVLVIIFVYTFFKFTWSIRQFNYCCVAMAGAPATTAPKEEKEHFAHFAARLNALGARSFNEGMRGYYFALASLVWFVHPYAFIGATLAVIAILYRREFHSKTLKTLRASLQAAEQNSG</sequence>